<keyword evidence="4 6" id="KW-1133">Transmembrane helix</keyword>
<feature type="transmembrane region" description="Helical" evidence="6">
    <location>
        <begin position="94"/>
        <end position="111"/>
    </location>
</feature>
<dbReference type="Pfam" id="PF01810">
    <property type="entry name" value="LysE"/>
    <property type="match status" value="1"/>
</dbReference>
<dbReference type="GO" id="GO:0005886">
    <property type="term" value="C:plasma membrane"/>
    <property type="evidence" value="ECO:0007669"/>
    <property type="project" value="UniProtKB-SubCell"/>
</dbReference>
<evidence type="ECO:0000256" key="3">
    <source>
        <dbReference type="ARBA" id="ARBA00022692"/>
    </source>
</evidence>
<keyword evidence="8" id="KW-1185">Reference proteome</keyword>
<reference evidence="8" key="1">
    <citation type="submission" date="2016-10" db="EMBL/GenBank/DDBJ databases">
        <authorList>
            <person name="Varghese N."/>
            <person name="Submissions S."/>
        </authorList>
    </citation>
    <scope>NUCLEOTIDE SEQUENCE [LARGE SCALE GENOMIC DNA]</scope>
    <source>
        <strain evidence="8">DSM 24767</strain>
    </source>
</reference>
<feature type="transmembrane region" description="Helical" evidence="6">
    <location>
        <begin position="216"/>
        <end position="241"/>
    </location>
</feature>
<proteinExistence type="predicted"/>
<evidence type="ECO:0000313" key="8">
    <source>
        <dbReference type="Proteomes" id="UP000198848"/>
    </source>
</evidence>
<sequence>MGRIRATTLLPARCRLETDVTLLTTTLAGVVFGLALAAPPGPMNAIIAEESVVRGWSAGFWAGLGAMLADVLFFVLTLLGVVAVIDRYPAVRPALYLAGGLLMLYFAVGAIEEARAATSFTDGGEVDSKGFRKTFALSLTNPYQIGFWLTVGVGLLESGTLDVFAHVPGVGEVLAGSLLVETGSPALLLGFFGGIAVWIVVYPAALSSAGRRVDALAPVIAALSAAVLAGFGALFLVMGAAQLL</sequence>
<comment type="subcellular location">
    <subcellularLocation>
        <location evidence="1">Cell membrane</location>
        <topology evidence="1">Multi-pass membrane protein</topology>
    </subcellularLocation>
</comment>
<dbReference type="RefSeq" id="WP_394328350.1">
    <property type="nucleotide sequence ID" value="NZ_FNLC01000001.1"/>
</dbReference>
<evidence type="ECO:0000256" key="4">
    <source>
        <dbReference type="ARBA" id="ARBA00022989"/>
    </source>
</evidence>
<dbReference type="GO" id="GO:0006865">
    <property type="term" value="P:amino acid transport"/>
    <property type="evidence" value="ECO:0007669"/>
    <property type="project" value="InterPro"/>
</dbReference>
<evidence type="ECO:0000256" key="5">
    <source>
        <dbReference type="ARBA" id="ARBA00023136"/>
    </source>
</evidence>
<dbReference type="Proteomes" id="UP000198848">
    <property type="component" value="Unassembled WGS sequence"/>
</dbReference>
<dbReference type="PANTHER" id="PTHR38825:SF2">
    <property type="entry name" value="LYSINE TRANSPORTER LYSE"/>
    <property type="match status" value="1"/>
</dbReference>
<organism evidence="7 8">
    <name type="scientific">Natronobacterium texcoconense</name>
    <dbReference type="NCBI Taxonomy" id="1095778"/>
    <lineage>
        <taxon>Archaea</taxon>
        <taxon>Methanobacteriati</taxon>
        <taxon>Methanobacteriota</taxon>
        <taxon>Stenosarchaea group</taxon>
        <taxon>Halobacteria</taxon>
        <taxon>Halobacteriales</taxon>
        <taxon>Natrialbaceae</taxon>
        <taxon>Natronobacterium</taxon>
    </lineage>
</organism>
<keyword evidence="5 6" id="KW-0472">Membrane</keyword>
<name>A0A1H1A8G2_NATTX</name>
<protein>
    <submittedName>
        <fullName evidence="7">LysE type translocator</fullName>
    </submittedName>
</protein>
<evidence type="ECO:0000256" key="6">
    <source>
        <dbReference type="SAM" id="Phobius"/>
    </source>
</evidence>
<accession>A0A1H1A8G2</accession>
<feature type="transmembrane region" description="Helical" evidence="6">
    <location>
        <begin position="186"/>
        <end position="204"/>
    </location>
</feature>
<dbReference type="EMBL" id="FNLC01000001">
    <property type="protein sequence ID" value="SDQ35870.1"/>
    <property type="molecule type" value="Genomic_DNA"/>
</dbReference>
<dbReference type="InterPro" id="IPR001123">
    <property type="entry name" value="LeuE-type"/>
</dbReference>
<dbReference type="STRING" id="1095778.SAMN04489842_0602"/>
<keyword evidence="2" id="KW-1003">Cell membrane</keyword>
<dbReference type="PANTHER" id="PTHR38825">
    <property type="entry name" value="LYSINE EXPORTER PROTEIN (LYSE/YGGA)"/>
    <property type="match status" value="1"/>
</dbReference>
<feature type="transmembrane region" description="Helical" evidence="6">
    <location>
        <begin position="58"/>
        <end position="82"/>
    </location>
</feature>
<evidence type="ECO:0000313" key="7">
    <source>
        <dbReference type="EMBL" id="SDQ35870.1"/>
    </source>
</evidence>
<evidence type="ECO:0000256" key="2">
    <source>
        <dbReference type="ARBA" id="ARBA00022475"/>
    </source>
</evidence>
<dbReference type="AlphaFoldDB" id="A0A1H1A8G2"/>
<feature type="transmembrane region" description="Helical" evidence="6">
    <location>
        <begin position="20"/>
        <end position="38"/>
    </location>
</feature>
<gene>
    <name evidence="7" type="ORF">SAMN04489842_0602</name>
</gene>
<keyword evidence="3 6" id="KW-0812">Transmembrane</keyword>
<evidence type="ECO:0000256" key="1">
    <source>
        <dbReference type="ARBA" id="ARBA00004651"/>
    </source>
</evidence>